<dbReference type="Proteomes" id="UP000030765">
    <property type="component" value="Unassembled WGS sequence"/>
</dbReference>
<reference evidence="2" key="2">
    <citation type="submission" date="2020-05" db="UniProtKB">
        <authorList>
            <consortium name="EnsemblMetazoa"/>
        </authorList>
    </citation>
    <scope>IDENTIFICATION</scope>
</reference>
<dbReference type="VEuPathDB" id="VectorBase:ASIC010091"/>
<dbReference type="EnsemblMetazoa" id="ASIC010091-RA">
    <property type="protein sequence ID" value="ASIC010091-PA"/>
    <property type="gene ID" value="ASIC010091"/>
</dbReference>
<name>A0A084VWQ3_ANOSI</name>
<evidence type="ECO:0000313" key="1">
    <source>
        <dbReference type="EMBL" id="KFB42397.1"/>
    </source>
</evidence>
<gene>
    <name evidence="1" type="ORF">ZHAS_00010091</name>
</gene>
<accession>A0A084VWQ3</accession>
<dbReference type="AlphaFoldDB" id="A0A084VWQ3"/>
<evidence type="ECO:0000313" key="3">
    <source>
        <dbReference type="Proteomes" id="UP000030765"/>
    </source>
</evidence>
<dbReference type="EMBL" id="KE525181">
    <property type="protein sequence ID" value="KFB42397.1"/>
    <property type="molecule type" value="Genomic_DNA"/>
</dbReference>
<proteinExistence type="predicted"/>
<keyword evidence="3" id="KW-1185">Reference proteome</keyword>
<protein>
    <submittedName>
        <fullName evidence="1 2">Putative ornithine cyclodeaminase mu-crystallin</fullName>
    </submittedName>
</protein>
<sequence length="132" mass="15180">MGLSYRKHRSEDVFRCRSRQCVQIGELEFPDPRRIHNRTLCAVGVDGLFSTVAVVFCALRDVTMGDYCIFTASAIPISVRLSVTPEGWRAEGAGQCGYARVRPWLWFPAHYARLMMVSDNIRWCWCGQVWFL</sequence>
<dbReference type="EMBL" id="ATLV01017707">
    <property type="status" value="NOT_ANNOTATED_CDS"/>
    <property type="molecule type" value="Genomic_DNA"/>
</dbReference>
<reference evidence="1 3" key="1">
    <citation type="journal article" date="2014" name="BMC Genomics">
        <title>Genome sequence of Anopheles sinensis provides insight into genetics basis of mosquito competence for malaria parasites.</title>
        <authorList>
            <person name="Zhou D."/>
            <person name="Zhang D."/>
            <person name="Ding G."/>
            <person name="Shi L."/>
            <person name="Hou Q."/>
            <person name="Ye Y."/>
            <person name="Xu Y."/>
            <person name="Zhou H."/>
            <person name="Xiong C."/>
            <person name="Li S."/>
            <person name="Yu J."/>
            <person name="Hong S."/>
            <person name="Yu X."/>
            <person name="Zou P."/>
            <person name="Chen C."/>
            <person name="Chang X."/>
            <person name="Wang W."/>
            <person name="Lv Y."/>
            <person name="Sun Y."/>
            <person name="Ma L."/>
            <person name="Shen B."/>
            <person name="Zhu C."/>
        </authorList>
    </citation>
    <scope>NUCLEOTIDE SEQUENCE [LARGE SCALE GENOMIC DNA]</scope>
</reference>
<evidence type="ECO:0000313" key="2">
    <source>
        <dbReference type="EnsemblMetazoa" id="ASIC010091-PA"/>
    </source>
</evidence>
<organism evidence="1">
    <name type="scientific">Anopheles sinensis</name>
    <name type="common">Mosquito</name>
    <dbReference type="NCBI Taxonomy" id="74873"/>
    <lineage>
        <taxon>Eukaryota</taxon>
        <taxon>Metazoa</taxon>
        <taxon>Ecdysozoa</taxon>
        <taxon>Arthropoda</taxon>
        <taxon>Hexapoda</taxon>
        <taxon>Insecta</taxon>
        <taxon>Pterygota</taxon>
        <taxon>Neoptera</taxon>
        <taxon>Endopterygota</taxon>
        <taxon>Diptera</taxon>
        <taxon>Nematocera</taxon>
        <taxon>Culicoidea</taxon>
        <taxon>Culicidae</taxon>
        <taxon>Anophelinae</taxon>
        <taxon>Anopheles</taxon>
    </lineage>
</organism>